<evidence type="ECO:0000256" key="3">
    <source>
        <dbReference type="ARBA" id="ARBA00022475"/>
    </source>
</evidence>
<sequence>MLELAIVLVLVLLNGVFALSELAVVSARRSRLRTMAAAGHPGARAALALATDPGRFLSTVQIGITLVGILAGAFSGAALGGRLAAWLAGLGWPTAVADPVGFGAVVALVTYLSIVVGELVPKRLALRNAEGVACAVAPFMSGLTRVAAPTAWLLDVSANLIFRLLGRAEEPEERVTEGDVRAVVADAERTGGIEGVEHRMIAGVLRLGDRRVRAVMTPRGEVDWIDAAAGSEAARAVVLRSPHSRLPVGDGSQDATVGVVRSRELLPALLRGEAPDVRTMAKRAPVVPDTADALDVLSILREAEVPMALVHDEYGHFQGVITPTDLTEAIVGAFRADIDPGDEPMAVERSDKSSLLAGWMPVDEMGEHLHIALPVERGYETVAGFVLHATGRLPRVGEAVEAQGWRFEVMDLDGRRIDKVLAAPVQPGVAGGAAPFFLPAWGRCASNRGTVNANRRLAGGFRAVGVLDGRLKLFDSDRGGPVQSLGRFGDHP</sequence>
<comment type="caution">
    <text evidence="14">The sequence shown here is derived from an EMBL/GenBank/DDBJ whole genome shotgun (WGS) entry which is preliminary data.</text>
</comment>
<dbReference type="CDD" id="cd04590">
    <property type="entry name" value="CBS_pair_CorC_HlyC_assoc"/>
    <property type="match status" value="1"/>
</dbReference>
<accession>A0A4R5Q549</accession>
<dbReference type="Pfam" id="PF03471">
    <property type="entry name" value="CorC_HlyC"/>
    <property type="match status" value="1"/>
</dbReference>
<name>A0A4R5Q549_9PROT</name>
<comment type="subcellular location">
    <subcellularLocation>
        <location evidence="1">Cell membrane</location>
        <topology evidence="1">Multi-pass membrane protein</topology>
    </subcellularLocation>
</comment>
<dbReference type="InterPro" id="IPR044751">
    <property type="entry name" value="Ion_transp-like_CBS"/>
</dbReference>
<dbReference type="InterPro" id="IPR046342">
    <property type="entry name" value="CBS_dom_sf"/>
</dbReference>
<dbReference type="GO" id="GO:0005886">
    <property type="term" value="C:plasma membrane"/>
    <property type="evidence" value="ECO:0007669"/>
    <property type="project" value="UniProtKB-SubCell"/>
</dbReference>
<dbReference type="InterPro" id="IPR036318">
    <property type="entry name" value="FAD-bd_PCMH-like_sf"/>
</dbReference>
<gene>
    <name evidence="14" type="ORF">E2C06_34620</name>
</gene>
<dbReference type="Gene3D" id="3.10.580.10">
    <property type="entry name" value="CBS-domain"/>
    <property type="match status" value="1"/>
</dbReference>
<dbReference type="PANTHER" id="PTHR43099">
    <property type="entry name" value="UPF0053 PROTEIN YRKA"/>
    <property type="match status" value="1"/>
</dbReference>
<evidence type="ECO:0000256" key="11">
    <source>
        <dbReference type="SAM" id="Phobius"/>
    </source>
</evidence>
<dbReference type="InterPro" id="IPR016169">
    <property type="entry name" value="FAD-bd_PCMH_sub2"/>
</dbReference>
<dbReference type="GO" id="GO:0050660">
    <property type="term" value="F:flavin adenine dinucleotide binding"/>
    <property type="evidence" value="ECO:0007669"/>
    <property type="project" value="InterPro"/>
</dbReference>
<comment type="similarity">
    <text evidence="2">Belongs to the UPF0053 family. Hemolysin C subfamily.</text>
</comment>
<evidence type="ECO:0000313" key="14">
    <source>
        <dbReference type="EMBL" id="TDH58052.1"/>
    </source>
</evidence>
<keyword evidence="7 9" id="KW-0129">CBS domain</keyword>
<evidence type="ECO:0000256" key="4">
    <source>
        <dbReference type="ARBA" id="ARBA00022692"/>
    </source>
</evidence>
<feature type="domain" description="CBS" evidence="12">
    <location>
        <begin position="280"/>
        <end position="338"/>
    </location>
</feature>
<dbReference type="OrthoDB" id="9805314at2"/>
<feature type="domain" description="CNNM transmembrane" evidence="13">
    <location>
        <begin position="1"/>
        <end position="197"/>
    </location>
</feature>
<dbReference type="AlphaFoldDB" id="A0A4R5Q549"/>
<keyword evidence="5" id="KW-0677">Repeat</keyword>
<dbReference type="SUPFAM" id="SSF56176">
    <property type="entry name" value="FAD-binding/transporter-associated domain-like"/>
    <property type="match status" value="1"/>
</dbReference>
<evidence type="ECO:0000259" key="12">
    <source>
        <dbReference type="PROSITE" id="PS51371"/>
    </source>
</evidence>
<evidence type="ECO:0000256" key="8">
    <source>
        <dbReference type="ARBA" id="ARBA00023136"/>
    </source>
</evidence>
<dbReference type="Pfam" id="PF01595">
    <property type="entry name" value="CNNM"/>
    <property type="match status" value="1"/>
</dbReference>
<feature type="transmembrane region" description="Helical" evidence="11">
    <location>
        <begin position="64"/>
        <end position="88"/>
    </location>
</feature>
<keyword evidence="3" id="KW-1003">Cell membrane</keyword>
<feature type="transmembrane region" description="Helical" evidence="11">
    <location>
        <begin position="100"/>
        <end position="120"/>
    </location>
</feature>
<evidence type="ECO:0000259" key="13">
    <source>
        <dbReference type="PROSITE" id="PS51846"/>
    </source>
</evidence>
<dbReference type="SUPFAM" id="SSF54631">
    <property type="entry name" value="CBS-domain pair"/>
    <property type="match status" value="1"/>
</dbReference>
<dbReference type="Gene3D" id="3.30.465.10">
    <property type="match status" value="1"/>
</dbReference>
<feature type="transmembrane region" description="Helical" evidence="11">
    <location>
        <begin position="6"/>
        <end position="25"/>
    </location>
</feature>
<dbReference type="InterPro" id="IPR005170">
    <property type="entry name" value="Transptr-assoc_dom"/>
</dbReference>
<dbReference type="InterPro" id="IPR000644">
    <property type="entry name" value="CBS_dom"/>
</dbReference>
<dbReference type="Proteomes" id="UP000295096">
    <property type="component" value="Unassembled WGS sequence"/>
</dbReference>
<evidence type="ECO:0000256" key="2">
    <source>
        <dbReference type="ARBA" id="ARBA00006446"/>
    </source>
</evidence>
<dbReference type="InterPro" id="IPR051676">
    <property type="entry name" value="UPF0053_domain"/>
</dbReference>
<evidence type="ECO:0000256" key="6">
    <source>
        <dbReference type="ARBA" id="ARBA00022989"/>
    </source>
</evidence>
<evidence type="ECO:0000256" key="10">
    <source>
        <dbReference type="PROSITE-ProRule" id="PRU01193"/>
    </source>
</evidence>
<evidence type="ECO:0000256" key="5">
    <source>
        <dbReference type="ARBA" id="ARBA00022737"/>
    </source>
</evidence>
<organism evidence="14 15">
    <name type="scientific">Dankookia rubra</name>
    <dbReference type="NCBI Taxonomy" id="1442381"/>
    <lineage>
        <taxon>Bacteria</taxon>
        <taxon>Pseudomonadati</taxon>
        <taxon>Pseudomonadota</taxon>
        <taxon>Alphaproteobacteria</taxon>
        <taxon>Acetobacterales</taxon>
        <taxon>Roseomonadaceae</taxon>
        <taxon>Dankookia</taxon>
    </lineage>
</organism>
<dbReference type="InterPro" id="IPR002550">
    <property type="entry name" value="CNNM"/>
</dbReference>
<feature type="transmembrane region" description="Helical" evidence="11">
    <location>
        <begin position="132"/>
        <end position="154"/>
    </location>
</feature>
<evidence type="ECO:0000256" key="9">
    <source>
        <dbReference type="PROSITE-ProRule" id="PRU00703"/>
    </source>
</evidence>
<keyword evidence="6 10" id="KW-1133">Transmembrane helix</keyword>
<keyword evidence="4 10" id="KW-0812">Transmembrane</keyword>
<dbReference type="Pfam" id="PF00571">
    <property type="entry name" value="CBS"/>
    <property type="match status" value="1"/>
</dbReference>
<dbReference type="PROSITE" id="PS51371">
    <property type="entry name" value="CBS"/>
    <property type="match status" value="1"/>
</dbReference>
<proteinExistence type="inferred from homology"/>
<dbReference type="SMART" id="SM01091">
    <property type="entry name" value="CorC_HlyC"/>
    <property type="match status" value="1"/>
</dbReference>
<protein>
    <submittedName>
        <fullName evidence="14">HlyC/CorC family transporter</fullName>
    </submittedName>
</protein>
<reference evidence="14 15" key="1">
    <citation type="journal article" date="2016" name="J. Microbiol.">
        <title>Dankookia rubra gen. nov., sp. nov., an alphaproteobacterium isolated from sediment of a shallow stream.</title>
        <authorList>
            <person name="Kim W.H."/>
            <person name="Kim D.H."/>
            <person name="Kang K."/>
            <person name="Ahn T.Y."/>
        </authorList>
    </citation>
    <scope>NUCLEOTIDE SEQUENCE [LARGE SCALE GENOMIC DNA]</scope>
    <source>
        <strain evidence="14 15">JCM30602</strain>
    </source>
</reference>
<dbReference type="PROSITE" id="PS51846">
    <property type="entry name" value="CNNM"/>
    <property type="match status" value="1"/>
</dbReference>
<keyword evidence="15" id="KW-1185">Reference proteome</keyword>
<evidence type="ECO:0000313" key="15">
    <source>
        <dbReference type="Proteomes" id="UP000295096"/>
    </source>
</evidence>
<dbReference type="EMBL" id="SMSJ01000161">
    <property type="protein sequence ID" value="TDH58052.1"/>
    <property type="molecule type" value="Genomic_DNA"/>
</dbReference>
<evidence type="ECO:0000256" key="7">
    <source>
        <dbReference type="ARBA" id="ARBA00023122"/>
    </source>
</evidence>
<dbReference type="PANTHER" id="PTHR43099:SF5">
    <property type="entry name" value="HLYC_CORC FAMILY TRANSPORTER"/>
    <property type="match status" value="1"/>
</dbReference>
<evidence type="ECO:0000256" key="1">
    <source>
        <dbReference type="ARBA" id="ARBA00004651"/>
    </source>
</evidence>
<keyword evidence="8 10" id="KW-0472">Membrane</keyword>